<proteinExistence type="predicted"/>
<sequence length="593" mass="68409">MKNLEIKIAYLDKDLKIIDRNKEFYGYFEKVGFYYTNFEDLVIPEQREAFSEFVRSTRNQNDFRSFTFKKENGETQDNIVTVGNGSLSDKKYLTLRIFEFSKVLDSFHEVELAEHQLNYVLGITSEYLFLYQKSTNRFKISSFLQKSNVILYDQDIDSWKKSIIEDDLIDKNDILEFESKIDELKACDESFSMTITTSLRFSHSMFEKLTFKGVRLEDNDEVFMVGRILPEFYVEHVEKSSEILHELKIDSLTGVYNKKTVTDFAHKRFVPGTKENAMLVIVDLDHFKPVNDAYGHLAGDKVLKKAGEILKKIVGDGGIIGRYGGDEFLLILEDMNDENTFRGIFHAFISDIRAAFKNDFTDIKLTASVGAAMYPKNGKTFDELFKKADFCLYRAKDKGRDRYVFYRDDLHGELYKKASEAKTEGIKYDVREVRELKSMADFLLNLRSQPKNAVKTVLEHMLKTYNLGAINIYYGEAMKRIFCMGEESPALSDACYVYSREFVEALEGKAYIRVDFTIEMTKNAQAFGSILEKRGIQSSIQCILGTLEKPVGLVTFDRLQEGALWAEYEMNCCIMFAAALNLLPDGEIKEIFE</sequence>
<gene>
    <name evidence="4" type="ORF">HNP76_000332</name>
</gene>
<dbReference type="GO" id="GO:0043709">
    <property type="term" value="P:cell adhesion involved in single-species biofilm formation"/>
    <property type="evidence" value="ECO:0007669"/>
    <property type="project" value="TreeGrafter"/>
</dbReference>
<feature type="domain" description="GGDEF" evidence="3">
    <location>
        <begin position="275"/>
        <end position="408"/>
    </location>
</feature>
<dbReference type="CDD" id="cd01949">
    <property type="entry name" value="GGDEF"/>
    <property type="match status" value="1"/>
</dbReference>
<accession>A0A7W8G6Y4</accession>
<dbReference type="InterPro" id="IPR000160">
    <property type="entry name" value="GGDEF_dom"/>
</dbReference>
<dbReference type="SMART" id="SM00267">
    <property type="entry name" value="GGDEF"/>
    <property type="match status" value="1"/>
</dbReference>
<comment type="catalytic activity">
    <reaction evidence="2">
        <text>2 GTP = 3',3'-c-di-GMP + 2 diphosphate</text>
        <dbReference type="Rhea" id="RHEA:24898"/>
        <dbReference type="ChEBI" id="CHEBI:33019"/>
        <dbReference type="ChEBI" id="CHEBI:37565"/>
        <dbReference type="ChEBI" id="CHEBI:58805"/>
        <dbReference type="EC" id="2.7.7.65"/>
    </reaction>
</comment>
<keyword evidence="5" id="KW-1185">Reference proteome</keyword>
<dbReference type="RefSeq" id="WP_184656818.1">
    <property type="nucleotide sequence ID" value="NZ_JACHFQ010000001.1"/>
</dbReference>
<dbReference type="Pfam" id="PF00990">
    <property type="entry name" value="GGDEF"/>
    <property type="match status" value="1"/>
</dbReference>
<dbReference type="PANTHER" id="PTHR45138:SF9">
    <property type="entry name" value="DIGUANYLATE CYCLASE DGCM-RELATED"/>
    <property type="match status" value="1"/>
</dbReference>
<organism evidence="4 5">
    <name type="scientific">Treponema ruminis</name>
    <dbReference type="NCBI Taxonomy" id="744515"/>
    <lineage>
        <taxon>Bacteria</taxon>
        <taxon>Pseudomonadati</taxon>
        <taxon>Spirochaetota</taxon>
        <taxon>Spirochaetia</taxon>
        <taxon>Spirochaetales</taxon>
        <taxon>Treponemataceae</taxon>
        <taxon>Treponema</taxon>
    </lineage>
</organism>
<dbReference type="NCBIfam" id="TIGR00254">
    <property type="entry name" value="GGDEF"/>
    <property type="match status" value="1"/>
</dbReference>
<dbReference type="EC" id="2.7.7.65" evidence="1"/>
<evidence type="ECO:0000256" key="2">
    <source>
        <dbReference type="ARBA" id="ARBA00034247"/>
    </source>
</evidence>
<dbReference type="GO" id="GO:0052621">
    <property type="term" value="F:diguanylate cyclase activity"/>
    <property type="evidence" value="ECO:0007669"/>
    <property type="project" value="UniProtKB-EC"/>
</dbReference>
<dbReference type="PROSITE" id="PS50887">
    <property type="entry name" value="GGDEF"/>
    <property type="match status" value="1"/>
</dbReference>
<dbReference type="AlphaFoldDB" id="A0A7W8G6Y4"/>
<evidence type="ECO:0000256" key="1">
    <source>
        <dbReference type="ARBA" id="ARBA00012528"/>
    </source>
</evidence>
<dbReference type="EMBL" id="JACHFQ010000001">
    <property type="protein sequence ID" value="MBB5224992.1"/>
    <property type="molecule type" value="Genomic_DNA"/>
</dbReference>
<dbReference type="InterPro" id="IPR029787">
    <property type="entry name" value="Nucleotide_cyclase"/>
</dbReference>
<evidence type="ECO:0000313" key="4">
    <source>
        <dbReference type="EMBL" id="MBB5224992.1"/>
    </source>
</evidence>
<dbReference type="InterPro" id="IPR043128">
    <property type="entry name" value="Rev_trsase/Diguanyl_cyclase"/>
</dbReference>
<dbReference type="PANTHER" id="PTHR45138">
    <property type="entry name" value="REGULATORY COMPONENTS OF SENSORY TRANSDUCTION SYSTEM"/>
    <property type="match status" value="1"/>
</dbReference>
<comment type="caution">
    <text evidence="4">The sequence shown here is derived from an EMBL/GenBank/DDBJ whole genome shotgun (WGS) entry which is preliminary data.</text>
</comment>
<dbReference type="Proteomes" id="UP000518887">
    <property type="component" value="Unassembled WGS sequence"/>
</dbReference>
<dbReference type="Gene3D" id="3.30.70.270">
    <property type="match status" value="1"/>
</dbReference>
<name>A0A7W8G6Y4_9SPIR</name>
<evidence type="ECO:0000313" key="5">
    <source>
        <dbReference type="Proteomes" id="UP000518887"/>
    </source>
</evidence>
<dbReference type="GO" id="GO:1902201">
    <property type="term" value="P:negative regulation of bacterial-type flagellum-dependent cell motility"/>
    <property type="evidence" value="ECO:0007669"/>
    <property type="project" value="TreeGrafter"/>
</dbReference>
<dbReference type="GO" id="GO:0005886">
    <property type="term" value="C:plasma membrane"/>
    <property type="evidence" value="ECO:0007669"/>
    <property type="project" value="TreeGrafter"/>
</dbReference>
<reference evidence="4 5" key="1">
    <citation type="submission" date="2020-08" db="EMBL/GenBank/DDBJ databases">
        <title>Genomic Encyclopedia of Type Strains, Phase IV (KMG-IV): sequencing the most valuable type-strain genomes for metagenomic binning, comparative biology and taxonomic classification.</title>
        <authorList>
            <person name="Goeker M."/>
        </authorList>
    </citation>
    <scope>NUCLEOTIDE SEQUENCE [LARGE SCALE GENOMIC DNA]</scope>
    <source>
        <strain evidence="4 5">DSM 103462</strain>
    </source>
</reference>
<dbReference type="SUPFAM" id="SSF55073">
    <property type="entry name" value="Nucleotide cyclase"/>
    <property type="match status" value="1"/>
</dbReference>
<evidence type="ECO:0000259" key="3">
    <source>
        <dbReference type="PROSITE" id="PS50887"/>
    </source>
</evidence>
<protein>
    <recommendedName>
        <fullName evidence="1">diguanylate cyclase</fullName>
        <ecNumber evidence="1">2.7.7.65</ecNumber>
    </recommendedName>
</protein>
<dbReference type="InterPro" id="IPR050469">
    <property type="entry name" value="Diguanylate_Cyclase"/>
</dbReference>